<evidence type="ECO:0000313" key="13">
    <source>
        <dbReference type="Proteomes" id="UP000266841"/>
    </source>
</evidence>
<keyword evidence="8 11" id="KW-1133">Transmembrane helix</keyword>
<dbReference type="eggNOG" id="KOG2468">
    <property type="taxonomic scope" value="Eukaryota"/>
</dbReference>
<comment type="subcellular location">
    <subcellularLocation>
        <location evidence="1">Endoplasmic reticulum membrane</location>
        <topology evidence="1">Multi-pass membrane protein</topology>
    </subcellularLocation>
</comment>
<dbReference type="Proteomes" id="UP000266841">
    <property type="component" value="Unassembled WGS sequence"/>
</dbReference>
<keyword evidence="7" id="KW-0256">Endoplasmic reticulum</keyword>
<evidence type="ECO:0000256" key="5">
    <source>
        <dbReference type="ARBA" id="ARBA00022692"/>
    </source>
</evidence>
<dbReference type="EC" id="2.7.1.108" evidence="3"/>
<evidence type="ECO:0000256" key="10">
    <source>
        <dbReference type="SAM" id="MobiDB-lite"/>
    </source>
</evidence>
<evidence type="ECO:0000256" key="2">
    <source>
        <dbReference type="ARBA" id="ARBA00010794"/>
    </source>
</evidence>
<dbReference type="EMBL" id="AGNL01014290">
    <property type="protein sequence ID" value="EJK66769.1"/>
    <property type="molecule type" value="Genomic_DNA"/>
</dbReference>
<evidence type="ECO:0000256" key="3">
    <source>
        <dbReference type="ARBA" id="ARBA00012132"/>
    </source>
</evidence>
<dbReference type="PANTHER" id="PTHR13205">
    <property type="entry name" value="TRANSMEMBRANE PROTEIN 15-RELATED"/>
    <property type="match status" value="1"/>
</dbReference>
<feature type="region of interest" description="Disordered" evidence="10">
    <location>
        <begin position="64"/>
        <end position="95"/>
    </location>
</feature>
<evidence type="ECO:0000313" key="12">
    <source>
        <dbReference type="EMBL" id="EJK66769.1"/>
    </source>
</evidence>
<feature type="transmembrane region" description="Helical" evidence="11">
    <location>
        <begin position="281"/>
        <end position="301"/>
    </location>
</feature>
<evidence type="ECO:0000256" key="9">
    <source>
        <dbReference type="ARBA" id="ARBA00023136"/>
    </source>
</evidence>
<reference evidence="12 13" key="1">
    <citation type="journal article" date="2012" name="Genome Biol.">
        <title>Genome and low-iron response of an oceanic diatom adapted to chronic iron limitation.</title>
        <authorList>
            <person name="Lommer M."/>
            <person name="Specht M."/>
            <person name="Roy A.S."/>
            <person name="Kraemer L."/>
            <person name="Andreson R."/>
            <person name="Gutowska M.A."/>
            <person name="Wolf J."/>
            <person name="Bergner S.V."/>
            <person name="Schilhabel M.B."/>
            <person name="Klostermeier U.C."/>
            <person name="Beiko R.G."/>
            <person name="Rosenstiel P."/>
            <person name="Hippler M."/>
            <person name="Laroche J."/>
        </authorList>
    </citation>
    <scope>NUCLEOTIDE SEQUENCE [LARGE SCALE GENOMIC DNA]</scope>
    <source>
        <strain evidence="12 13">CCMP1005</strain>
    </source>
</reference>
<feature type="transmembrane region" description="Helical" evidence="11">
    <location>
        <begin position="553"/>
        <end position="575"/>
    </location>
</feature>
<dbReference type="OrthoDB" id="377083at2759"/>
<proteinExistence type="inferred from homology"/>
<dbReference type="InterPro" id="IPR032974">
    <property type="entry name" value="Polypren_kinase"/>
</dbReference>
<feature type="transmembrane region" description="Helical" evidence="11">
    <location>
        <begin position="449"/>
        <end position="470"/>
    </location>
</feature>
<evidence type="ECO:0000256" key="8">
    <source>
        <dbReference type="ARBA" id="ARBA00022989"/>
    </source>
</evidence>
<keyword evidence="9 11" id="KW-0472">Membrane</keyword>
<keyword evidence="5 11" id="KW-0812">Transmembrane</keyword>
<dbReference type="AlphaFoldDB" id="K0SP64"/>
<feature type="transmembrane region" description="Helical" evidence="11">
    <location>
        <begin position="354"/>
        <end position="376"/>
    </location>
</feature>
<dbReference type="GO" id="GO:0043048">
    <property type="term" value="P:dolichyl monophosphate biosynthetic process"/>
    <property type="evidence" value="ECO:0007669"/>
    <property type="project" value="TreeGrafter"/>
</dbReference>
<name>K0SP64_THAOC</name>
<feature type="transmembrane region" description="Helical" evidence="11">
    <location>
        <begin position="382"/>
        <end position="399"/>
    </location>
</feature>
<comment type="similarity">
    <text evidence="2">Belongs to the polyprenol kinase family.</text>
</comment>
<sequence length="726" mass="79178">GFSIKPKRLISKNGAARLVRVRVRVRVNGMRLLRSQLDHGDHGLVHNGAGVHGIGRVKLTVQPQPQRASEANKIGSEQASLSGGGGSESSVGHRHEASSLARLARLWPDDIRFDHSGSIASPRGYRTYKWSERWARAATLRLLLRPPCPATTHIVASRVRPENGKHSSTYSTQGKENTLSSSVIIGTALLSLAAVVSFNDSSKRGSGLVMGSNLVPTLYSVVYQISQEAEAEVSSRKGGAPTTSSLLQSQDSLLRFHTWWSAAAERVIYQKATKKRVVGSLVIDVKSIWLGMMHILFISSYASKNPKAWGAWQDAFTPGEWMAVSTILTSLLGEGALQWSSLKGNVSPDVPGHMIVALAGLMGCVSGFILCCMLKSVPAYQMTILAPVAIVASTTFASLEMGMDIMEFTPVDSALLGFQGMPRCLLWLYNFLTTEPEFALQPTRIQILGYWVAILIMGLSLATYLPSWIAMSETAKTERVIIARKYFHLIAILLFYPITKLDPDMMSLSYAISMCLLILAEAIRDWDTLTPTKSSHPLSNFFSGFLDEKDVSAANGGLAITHIALIFGCAVPLWIDQLFIVTKLDSNEQTKRWYLQLLGTSNAKNDEGIVNHGNDLLPLLGVLVLGVGDSTGALFGIKFGRHRWPSGSSRTIEGSIAMLVAMSIAVYLDSYLDSMTHSSTYKNLHYNVHRSSFPLAIVTLVEASTTQVDNICLPVALSALLLIMKR</sequence>
<feature type="transmembrane region" description="Helical" evidence="11">
    <location>
        <begin position="482"/>
        <end position="499"/>
    </location>
</feature>
<gene>
    <name evidence="12" type="ORF">THAOC_12263</name>
</gene>
<protein>
    <recommendedName>
        <fullName evidence="3">dolichol kinase</fullName>
        <ecNumber evidence="3">2.7.1.108</ecNumber>
    </recommendedName>
</protein>
<accession>K0SP64</accession>
<evidence type="ECO:0000256" key="11">
    <source>
        <dbReference type="SAM" id="Phobius"/>
    </source>
</evidence>
<dbReference type="PANTHER" id="PTHR13205:SF15">
    <property type="entry name" value="DOLICHOL KINASE"/>
    <property type="match status" value="1"/>
</dbReference>
<keyword evidence="13" id="KW-1185">Reference proteome</keyword>
<evidence type="ECO:0000256" key="7">
    <source>
        <dbReference type="ARBA" id="ARBA00022824"/>
    </source>
</evidence>
<evidence type="ECO:0000256" key="6">
    <source>
        <dbReference type="ARBA" id="ARBA00022777"/>
    </source>
</evidence>
<dbReference type="GO" id="GO:0004168">
    <property type="term" value="F:dolichol kinase activity"/>
    <property type="evidence" value="ECO:0007669"/>
    <property type="project" value="UniProtKB-EC"/>
</dbReference>
<keyword evidence="4" id="KW-0808">Transferase</keyword>
<dbReference type="GO" id="GO:0005789">
    <property type="term" value="C:endoplasmic reticulum membrane"/>
    <property type="evidence" value="ECO:0007669"/>
    <property type="project" value="UniProtKB-SubCell"/>
</dbReference>
<comment type="caution">
    <text evidence="12">The sequence shown here is derived from an EMBL/GenBank/DDBJ whole genome shotgun (WGS) entry which is preliminary data.</text>
</comment>
<keyword evidence="6" id="KW-0418">Kinase</keyword>
<feature type="non-terminal residue" evidence="12">
    <location>
        <position position="1"/>
    </location>
</feature>
<organism evidence="12 13">
    <name type="scientific">Thalassiosira oceanica</name>
    <name type="common">Marine diatom</name>
    <dbReference type="NCBI Taxonomy" id="159749"/>
    <lineage>
        <taxon>Eukaryota</taxon>
        <taxon>Sar</taxon>
        <taxon>Stramenopiles</taxon>
        <taxon>Ochrophyta</taxon>
        <taxon>Bacillariophyta</taxon>
        <taxon>Coscinodiscophyceae</taxon>
        <taxon>Thalassiosirophycidae</taxon>
        <taxon>Thalassiosirales</taxon>
        <taxon>Thalassiosiraceae</taxon>
        <taxon>Thalassiosira</taxon>
    </lineage>
</organism>
<evidence type="ECO:0000256" key="4">
    <source>
        <dbReference type="ARBA" id="ARBA00022679"/>
    </source>
</evidence>
<evidence type="ECO:0000256" key="1">
    <source>
        <dbReference type="ARBA" id="ARBA00004477"/>
    </source>
</evidence>